<keyword evidence="3" id="KW-1185">Reference proteome</keyword>
<protein>
    <recommendedName>
        <fullName evidence="1">CHAT domain-containing protein</fullName>
    </recommendedName>
</protein>
<accession>A0AAU9X2H6</accession>
<dbReference type="Pfam" id="PF12770">
    <property type="entry name" value="CHAT"/>
    <property type="match status" value="1"/>
</dbReference>
<dbReference type="InterPro" id="IPR024983">
    <property type="entry name" value="CHAT_dom"/>
</dbReference>
<dbReference type="EMBL" id="CALNXJ010000027">
    <property type="protein sequence ID" value="CAH3133448.1"/>
    <property type="molecule type" value="Genomic_DNA"/>
</dbReference>
<sequence length="163" mass="18147">MNSVSLIHIAAHGNAERRETALSPSLATNTIPEEEDFLLRISDVSQVKLRAKLVVLSCCHSGRGEIKAEGGIGIARAFLASGARSVLVTLWAIEDEATEKFMRRFYRHLVDGDSVSECLHQAMKWLRSNGFPKVSQWAPFMLIGDNVTFDVKKQRLVLFPKGH</sequence>
<dbReference type="PANTHER" id="PTHR10098:SF108">
    <property type="entry name" value="TETRATRICOPEPTIDE REPEAT PROTEIN 28"/>
    <property type="match status" value="1"/>
</dbReference>
<feature type="domain" description="CHAT" evidence="1">
    <location>
        <begin position="4"/>
        <end position="145"/>
    </location>
</feature>
<comment type="caution">
    <text evidence="2">The sequence shown here is derived from an EMBL/GenBank/DDBJ whole genome shotgun (WGS) entry which is preliminary data.</text>
</comment>
<dbReference type="Proteomes" id="UP001159428">
    <property type="component" value="Unassembled WGS sequence"/>
</dbReference>
<evidence type="ECO:0000259" key="1">
    <source>
        <dbReference type="Pfam" id="PF12770"/>
    </source>
</evidence>
<dbReference type="AlphaFoldDB" id="A0AAU9X2H6"/>
<dbReference type="PANTHER" id="PTHR10098">
    <property type="entry name" value="RAPSYN-RELATED"/>
    <property type="match status" value="1"/>
</dbReference>
<gene>
    <name evidence="2" type="ORF">PMEA_00015077</name>
</gene>
<proteinExistence type="predicted"/>
<evidence type="ECO:0000313" key="3">
    <source>
        <dbReference type="Proteomes" id="UP001159428"/>
    </source>
</evidence>
<organism evidence="2 3">
    <name type="scientific">Pocillopora meandrina</name>
    <dbReference type="NCBI Taxonomy" id="46732"/>
    <lineage>
        <taxon>Eukaryota</taxon>
        <taxon>Metazoa</taxon>
        <taxon>Cnidaria</taxon>
        <taxon>Anthozoa</taxon>
        <taxon>Hexacorallia</taxon>
        <taxon>Scleractinia</taxon>
        <taxon>Astrocoeniina</taxon>
        <taxon>Pocilloporidae</taxon>
        <taxon>Pocillopora</taxon>
    </lineage>
</organism>
<name>A0AAU9X2H6_9CNID</name>
<evidence type="ECO:0000313" key="2">
    <source>
        <dbReference type="EMBL" id="CAH3133448.1"/>
    </source>
</evidence>
<reference evidence="2 3" key="1">
    <citation type="submission" date="2022-05" db="EMBL/GenBank/DDBJ databases">
        <authorList>
            <consortium name="Genoscope - CEA"/>
            <person name="William W."/>
        </authorList>
    </citation>
    <scope>NUCLEOTIDE SEQUENCE [LARGE SCALE GENOMIC DNA]</scope>
</reference>